<sequence>MPFIIAPQGPVELVHHAQASSLRIAEILHYARGGWAGVAELVHAAQAGVIGTVDLTHVAVARIGGGPSVPVQVIYGAQPVTVTAQTSAGPALIVTYADDEGSPTGTVTLPGTALPGGPTLTLDVTTTGAEGEVGTAPNTRPYRVRTRRARRVLDIDDQYEIQDAPGAETITVRGFTRAATRLGSVRLPELVGFMASPTPRANRRVPCSARPRPQTQAVSSVVAQAVRAAGLTLSFGRYADPLAGEVWTEWRTPYSTRGKSPQAVLQDTYLAIGWHPVIQRIGAASHILFLLPPGGDLGLADVSAFEVQAGGSRRRETAQLPATVTVKGADHLVDLPTLTDVIQLAPNPQTFEREVYPDIQWFITTPSSGGEGESTTGYNKVGGQIIGTYTTAVQDLTVTEQVAGKLETRDFGKVLISEESTDRTYDPYCKDQLTSEETRKTSWGYTASTKTTSKIVGRYGFLSVYPTGDLLGDEIQRTDQFWHEEGWVQARAIYTKKLTSTKQVNAEGALKDRGPLQAFEYVERLRLERYFYDGQSWWMEWSESGGQPIPVYDADSFEAVRMGVRGGTVTSGSVPMDAQPPTSRCPDPCATRKRAVPNVVRLEVQGGREGTDVERTVTWTEDRAALARYGRWVAQDLARRVTSTRTLLSVPDLHVGARVTPDGGLTQGGLVQSTSFEVRGGGGSSSLTLRSSEPVVTTAVPYKPDDPARRDIVLFRQQGGVTVDAFTGEWNGNTPIFKPVFVQVAGTQYPKPLDELEWVDDPRYGPTATGNYGQESLE</sequence>
<dbReference type="EMBL" id="BMPE01000027">
    <property type="protein sequence ID" value="GGL18240.1"/>
    <property type="molecule type" value="Genomic_DNA"/>
</dbReference>
<proteinExistence type="predicted"/>
<dbReference type="RefSeq" id="WP_189070879.1">
    <property type="nucleotide sequence ID" value="NZ_BMPE01000027.1"/>
</dbReference>
<reference evidence="2" key="1">
    <citation type="journal article" date="2019" name="Int. J. Syst. Evol. Microbiol.">
        <title>The Global Catalogue of Microorganisms (GCM) 10K type strain sequencing project: providing services to taxonomists for standard genome sequencing and annotation.</title>
        <authorList>
            <consortium name="The Broad Institute Genomics Platform"/>
            <consortium name="The Broad Institute Genome Sequencing Center for Infectious Disease"/>
            <person name="Wu L."/>
            <person name="Ma J."/>
        </authorList>
    </citation>
    <scope>NUCLEOTIDE SEQUENCE [LARGE SCALE GENOMIC DNA]</scope>
    <source>
        <strain evidence="2">JCM 19173</strain>
    </source>
</reference>
<evidence type="ECO:0000313" key="2">
    <source>
        <dbReference type="Proteomes" id="UP000604341"/>
    </source>
</evidence>
<comment type="caution">
    <text evidence="1">The sequence shown here is derived from an EMBL/GenBank/DDBJ whole genome shotgun (WGS) entry which is preliminary data.</text>
</comment>
<name>A0ABQ2FQY4_9DEIO</name>
<organism evidence="1 2">
    <name type="scientific">Deinococcus radiotolerans</name>
    <dbReference type="NCBI Taxonomy" id="1309407"/>
    <lineage>
        <taxon>Bacteria</taxon>
        <taxon>Thermotogati</taxon>
        <taxon>Deinococcota</taxon>
        <taxon>Deinococci</taxon>
        <taxon>Deinococcales</taxon>
        <taxon>Deinococcaceae</taxon>
        <taxon>Deinococcus</taxon>
    </lineage>
</organism>
<keyword evidence="2" id="KW-1185">Reference proteome</keyword>
<accession>A0ABQ2FQY4</accession>
<gene>
    <name evidence="1" type="ORF">GCM10010844_41380</name>
</gene>
<dbReference type="Proteomes" id="UP000604341">
    <property type="component" value="Unassembled WGS sequence"/>
</dbReference>
<evidence type="ECO:0000313" key="1">
    <source>
        <dbReference type="EMBL" id="GGL18240.1"/>
    </source>
</evidence>
<protein>
    <submittedName>
        <fullName evidence="1">Uncharacterized protein</fullName>
    </submittedName>
</protein>